<feature type="coiled-coil region" evidence="15">
    <location>
        <begin position="33"/>
        <end position="89"/>
    </location>
</feature>
<dbReference type="SUPFAM" id="SSF46589">
    <property type="entry name" value="tRNA-binding arm"/>
    <property type="match status" value="1"/>
</dbReference>
<feature type="binding site" evidence="12 14">
    <location>
        <begin position="247"/>
        <end position="249"/>
    </location>
    <ligand>
        <name>ATP</name>
        <dbReference type="ChEBI" id="CHEBI:30616"/>
    </ligand>
</feature>
<reference evidence="17 18" key="1">
    <citation type="journal article" date="2016" name="Nat. Commun.">
        <title>Thousands of microbial genomes shed light on interconnected biogeochemical processes in an aquifer system.</title>
        <authorList>
            <person name="Anantharaman K."/>
            <person name="Brown C.T."/>
            <person name="Hug L.A."/>
            <person name="Sharon I."/>
            <person name="Castelle C.J."/>
            <person name="Probst A.J."/>
            <person name="Thomas B.C."/>
            <person name="Singh A."/>
            <person name="Wilkins M.J."/>
            <person name="Karaoz U."/>
            <person name="Brodie E.L."/>
            <person name="Williams K.H."/>
            <person name="Hubbard S.S."/>
            <person name="Banfield J.F."/>
        </authorList>
    </citation>
    <scope>NUCLEOTIDE SEQUENCE [LARGE SCALE GENOMIC DNA]</scope>
</reference>
<comment type="caution">
    <text evidence="17">The sequence shown here is derived from an EMBL/GenBank/DDBJ whole genome shotgun (WGS) entry which is preliminary data.</text>
</comment>
<comment type="catalytic activity">
    <reaction evidence="10 12">
        <text>tRNA(Sec) + L-serine + ATP = L-seryl-tRNA(Sec) + AMP + diphosphate + H(+)</text>
        <dbReference type="Rhea" id="RHEA:42580"/>
        <dbReference type="Rhea" id="RHEA-COMP:9742"/>
        <dbReference type="Rhea" id="RHEA-COMP:10128"/>
        <dbReference type="ChEBI" id="CHEBI:15378"/>
        <dbReference type="ChEBI" id="CHEBI:30616"/>
        <dbReference type="ChEBI" id="CHEBI:33019"/>
        <dbReference type="ChEBI" id="CHEBI:33384"/>
        <dbReference type="ChEBI" id="CHEBI:78442"/>
        <dbReference type="ChEBI" id="CHEBI:78533"/>
        <dbReference type="ChEBI" id="CHEBI:456215"/>
        <dbReference type="EC" id="6.1.1.11"/>
    </reaction>
</comment>
<evidence type="ECO:0000256" key="14">
    <source>
        <dbReference type="PIRSR" id="PIRSR001529-2"/>
    </source>
</evidence>
<feature type="binding site" evidence="12">
    <location>
        <position position="370"/>
    </location>
    <ligand>
        <name>L-serine</name>
        <dbReference type="ChEBI" id="CHEBI:33384"/>
    </ligand>
</feature>
<evidence type="ECO:0000256" key="9">
    <source>
        <dbReference type="ARBA" id="ARBA00023146"/>
    </source>
</evidence>
<evidence type="ECO:0000256" key="8">
    <source>
        <dbReference type="ARBA" id="ARBA00022917"/>
    </source>
</evidence>
<dbReference type="AlphaFoldDB" id="A0A1F6AIS3"/>
<feature type="binding site" evidence="12">
    <location>
        <begin position="216"/>
        <end position="218"/>
    </location>
    <ligand>
        <name>L-serine</name>
        <dbReference type="ChEBI" id="CHEBI:33384"/>
    </ligand>
</feature>
<dbReference type="Proteomes" id="UP000178759">
    <property type="component" value="Unassembled WGS sequence"/>
</dbReference>
<dbReference type="InterPro" id="IPR045864">
    <property type="entry name" value="aa-tRNA-synth_II/BPL/LPL"/>
</dbReference>
<evidence type="ECO:0000256" key="15">
    <source>
        <dbReference type="SAM" id="Coils"/>
    </source>
</evidence>
<feature type="binding site" evidence="12 14">
    <location>
        <begin position="336"/>
        <end position="339"/>
    </location>
    <ligand>
        <name>ATP</name>
        <dbReference type="ChEBI" id="CHEBI:30616"/>
    </ligand>
</feature>
<keyword evidence="6 12" id="KW-0547">Nucleotide-binding</keyword>
<evidence type="ECO:0000256" key="10">
    <source>
        <dbReference type="ARBA" id="ARBA00047929"/>
    </source>
</evidence>
<dbReference type="Gene3D" id="1.10.287.40">
    <property type="entry name" value="Serine-tRNA synthetase, tRNA binding domain"/>
    <property type="match status" value="1"/>
</dbReference>
<dbReference type="NCBIfam" id="TIGR00414">
    <property type="entry name" value="serS"/>
    <property type="match status" value="1"/>
</dbReference>
<dbReference type="PRINTS" id="PR00981">
    <property type="entry name" value="TRNASYNTHSER"/>
</dbReference>
<evidence type="ECO:0000256" key="3">
    <source>
        <dbReference type="ARBA" id="ARBA00010728"/>
    </source>
</evidence>
<organism evidence="17 18">
    <name type="scientific">Candidatus Gottesmanbacteria bacterium RIFCSPLOWO2_01_FULL_43_11b</name>
    <dbReference type="NCBI Taxonomy" id="1798392"/>
    <lineage>
        <taxon>Bacteria</taxon>
        <taxon>Candidatus Gottesmaniibacteriota</taxon>
    </lineage>
</organism>
<dbReference type="GO" id="GO:0005524">
    <property type="term" value="F:ATP binding"/>
    <property type="evidence" value="ECO:0007669"/>
    <property type="project" value="UniProtKB-UniRule"/>
</dbReference>
<dbReference type="GO" id="GO:0005737">
    <property type="term" value="C:cytoplasm"/>
    <property type="evidence" value="ECO:0007669"/>
    <property type="project" value="UniProtKB-SubCell"/>
</dbReference>
<dbReference type="PROSITE" id="PS50862">
    <property type="entry name" value="AA_TRNA_LIGASE_II"/>
    <property type="match status" value="1"/>
</dbReference>
<sequence>MLDIKFIRENLQVCKEAAKNKGRDVDWDGLLKLDDKRRELIGLTEKLREERNKLTQDDRERGREVKQELKKLEEELRDVEEKFGLLMLTVPNVPDPSVPIGKDASGNKEVRKWGKLPKFNFPILDHIELAKSLDLIDFGRGTKVGGFRAYFLKNDAAQMELALMWYTLNKLTKKGYTPLIAPSLVRDFTLFGNGQFPWGREEVYKIEKDDLYLAGTAEVPVTAYFSDEILVEKDLPKKFVAFSPCFRREAGSYGKDTKGAYRLHQFNKIEQVIITTAETNNSLTLHEELLANAEEILKDLELPYRVMLMCTGDMGEPQVKKYDIETWMPGRQAYGETMSNSFMGDFQARRLKIRYKTKDGMKYCHTLNNTALASPRILIAIMENYQQKDGSIKVPKVLQQFLNKTVIKR</sequence>
<feature type="domain" description="Aminoacyl-transfer RNA synthetases class-II family profile" evidence="16">
    <location>
        <begin position="125"/>
        <end position="395"/>
    </location>
</feature>
<keyword evidence="4 12" id="KW-0963">Cytoplasm</keyword>
<dbReference type="EMBL" id="MFJV01000001">
    <property type="protein sequence ID" value="OGG24372.1"/>
    <property type="molecule type" value="Genomic_DNA"/>
</dbReference>
<protein>
    <recommendedName>
        <fullName evidence="12">Serine--tRNA ligase</fullName>
        <ecNumber evidence="12">6.1.1.11</ecNumber>
    </recommendedName>
    <alternativeName>
        <fullName evidence="12">Seryl-tRNA synthetase</fullName>
        <shortName evidence="12">SerRS</shortName>
    </alternativeName>
    <alternativeName>
        <fullName evidence="12">Seryl-tRNA(Ser/Sec) synthetase</fullName>
    </alternativeName>
</protein>
<dbReference type="PIRSF" id="PIRSF001529">
    <property type="entry name" value="Ser-tRNA-synth_IIa"/>
    <property type="match status" value="1"/>
</dbReference>
<evidence type="ECO:0000256" key="2">
    <source>
        <dbReference type="ARBA" id="ARBA00005045"/>
    </source>
</evidence>
<evidence type="ECO:0000256" key="7">
    <source>
        <dbReference type="ARBA" id="ARBA00022840"/>
    </source>
</evidence>
<evidence type="ECO:0000256" key="5">
    <source>
        <dbReference type="ARBA" id="ARBA00022598"/>
    </source>
</evidence>
<dbReference type="InterPro" id="IPR015866">
    <property type="entry name" value="Ser-tRNA-synth_1_N"/>
</dbReference>
<keyword evidence="8 12" id="KW-0648">Protein biosynthesis</keyword>
<dbReference type="PANTHER" id="PTHR43697">
    <property type="entry name" value="SERYL-TRNA SYNTHETASE"/>
    <property type="match status" value="1"/>
</dbReference>
<dbReference type="Pfam" id="PF00587">
    <property type="entry name" value="tRNA-synt_2b"/>
    <property type="match status" value="1"/>
</dbReference>
<dbReference type="CDD" id="cd00770">
    <property type="entry name" value="SerRS_core"/>
    <property type="match status" value="1"/>
</dbReference>
<evidence type="ECO:0000313" key="17">
    <source>
        <dbReference type="EMBL" id="OGG24372.1"/>
    </source>
</evidence>
<accession>A0A1F6AIS3</accession>
<feature type="binding site" evidence="13">
    <location>
        <position position="216"/>
    </location>
    <ligand>
        <name>L-serine</name>
        <dbReference type="ChEBI" id="CHEBI:33384"/>
    </ligand>
</feature>
<comment type="domain">
    <text evidence="12">Consists of two distinct domains, a catalytic core and a N-terminal extension that is involved in tRNA binding.</text>
</comment>
<dbReference type="InterPro" id="IPR002317">
    <property type="entry name" value="Ser-tRNA-ligase_type_1"/>
</dbReference>
<feature type="binding site" evidence="12 13">
    <location>
        <position position="270"/>
    </location>
    <ligand>
        <name>L-serine</name>
        <dbReference type="ChEBI" id="CHEBI:33384"/>
    </ligand>
</feature>
<comment type="caution">
    <text evidence="12">Lacks conserved residue(s) required for the propagation of feature annotation.</text>
</comment>
<dbReference type="InterPro" id="IPR042103">
    <property type="entry name" value="SerRS_1_N_sf"/>
</dbReference>
<dbReference type="PANTHER" id="PTHR43697:SF1">
    <property type="entry name" value="SERINE--TRNA LIGASE"/>
    <property type="match status" value="1"/>
</dbReference>
<comment type="function">
    <text evidence="12">Catalyzes the attachment of serine to tRNA(Ser). Is also able to aminoacylate tRNA(Sec) with serine, to form the misacylated tRNA L-seryl-tRNA(Sec), which will be further converted into selenocysteinyl-tRNA(Sec).</text>
</comment>
<dbReference type="HAMAP" id="MF_00176">
    <property type="entry name" value="Ser_tRNA_synth_type1"/>
    <property type="match status" value="1"/>
</dbReference>
<dbReference type="STRING" id="1798392.A3A79_04275"/>
<evidence type="ECO:0000256" key="6">
    <source>
        <dbReference type="ARBA" id="ARBA00022741"/>
    </source>
</evidence>
<evidence type="ECO:0000256" key="12">
    <source>
        <dbReference type="HAMAP-Rule" id="MF_00176"/>
    </source>
</evidence>
<comment type="similarity">
    <text evidence="3 12">Belongs to the class-II aminoacyl-tRNA synthetase family. Type-1 seryl-tRNA synthetase subfamily.</text>
</comment>
<dbReference type="InterPro" id="IPR010978">
    <property type="entry name" value="tRNA-bd_arm"/>
</dbReference>
<name>A0A1F6AIS3_9BACT</name>
<dbReference type="GO" id="GO:0004828">
    <property type="term" value="F:serine-tRNA ligase activity"/>
    <property type="evidence" value="ECO:0007669"/>
    <property type="project" value="UniProtKB-UniRule"/>
</dbReference>
<comment type="catalytic activity">
    <reaction evidence="11 12">
        <text>tRNA(Ser) + L-serine + ATP = L-seryl-tRNA(Ser) + AMP + diphosphate + H(+)</text>
        <dbReference type="Rhea" id="RHEA:12292"/>
        <dbReference type="Rhea" id="RHEA-COMP:9669"/>
        <dbReference type="Rhea" id="RHEA-COMP:9703"/>
        <dbReference type="ChEBI" id="CHEBI:15378"/>
        <dbReference type="ChEBI" id="CHEBI:30616"/>
        <dbReference type="ChEBI" id="CHEBI:33019"/>
        <dbReference type="ChEBI" id="CHEBI:33384"/>
        <dbReference type="ChEBI" id="CHEBI:78442"/>
        <dbReference type="ChEBI" id="CHEBI:78533"/>
        <dbReference type="ChEBI" id="CHEBI:456215"/>
        <dbReference type="EC" id="6.1.1.11"/>
    </reaction>
</comment>
<dbReference type="GO" id="GO:0016260">
    <property type="term" value="P:selenocysteine biosynthetic process"/>
    <property type="evidence" value="ECO:0007669"/>
    <property type="project" value="UniProtKB-UniRule"/>
</dbReference>
<feature type="site" description="Important for serine binding" evidence="13">
    <location>
        <position position="370"/>
    </location>
</feature>
<proteinExistence type="inferred from homology"/>
<feature type="binding site" evidence="13">
    <location>
        <position position="247"/>
    </location>
    <ligand>
        <name>L-serine</name>
        <dbReference type="ChEBI" id="CHEBI:33384"/>
    </ligand>
</feature>
<dbReference type="UniPathway" id="UPA00906">
    <property type="reaction ID" value="UER00895"/>
</dbReference>
<feature type="binding site" evidence="13">
    <location>
        <position position="368"/>
    </location>
    <ligand>
        <name>L-serine</name>
        <dbReference type="ChEBI" id="CHEBI:33384"/>
    </ligand>
</feature>
<evidence type="ECO:0000256" key="11">
    <source>
        <dbReference type="ARBA" id="ARBA00048823"/>
    </source>
</evidence>
<evidence type="ECO:0000313" key="18">
    <source>
        <dbReference type="Proteomes" id="UP000178759"/>
    </source>
</evidence>
<comment type="pathway">
    <text evidence="2 12">Aminoacyl-tRNA biosynthesis; selenocysteinyl-tRNA(Sec) biosynthesis; L-seryl-tRNA(Sec) from L-serine and tRNA(Sec): step 1/1.</text>
</comment>
<dbReference type="Gene3D" id="3.30.930.10">
    <property type="entry name" value="Bira Bifunctional Protein, Domain 2"/>
    <property type="match status" value="1"/>
</dbReference>
<dbReference type="Pfam" id="PF02403">
    <property type="entry name" value="Seryl_tRNA_N"/>
    <property type="match status" value="1"/>
</dbReference>
<dbReference type="InterPro" id="IPR002314">
    <property type="entry name" value="aa-tRNA-synt_IIb"/>
</dbReference>
<dbReference type="InterPro" id="IPR033729">
    <property type="entry name" value="SerRS_core"/>
</dbReference>
<keyword evidence="5 12" id="KW-0436">Ligase</keyword>
<dbReference type="GO" id="GO:0006434">
    <property type="term" value="P:seryl-tRNA aminoacylation"/>
    <property type="evidence" value="ECO:0007669"/>
    <property type="project" value="UniProtKB-UniRule"/>
</dbReference>
<dbReference type="SUPFAM" id="SSF55681">
    <property type="entry name" value="Class II aaRS and biotin synthetases"/>
    <property type="match status" value="1"/>
</dbReference>
<keyword evidence="15" id="KW-0175">Coiled coil</keyword>
<keyword evidence="7 12" id="KW-0067">ATP-binding</keyword>
<dbReference type="EC" id="6.1.1.11" evidence="12"/>
<keyword evidence="9 12" id="KW-0030">Aminoacyl-tRNA synthetase</keyword>
<comment type="subcellular location">
    <subcellularLocation>
        <location evidence="1 12">Cytoplasm</location>
    </subcellularLocation>
</comment>
<evidence type="ECO:0000256" key="13">
    <source>
        <dbReference type="PIRSR" id="PIRSR001529-1"/>
    </source>
</evidence>
<dbReference type="InterPro" id="IPR006195">
    <property type="entry name" value="aa-tRNA-synth_II"/>
</dbReference>
<gene>
    <name evidence="12" type="primary">serS</name>
    <name evidence="17" type="ORF">A3A79_04275</name>
</gene>
<evidence type="ECO:0000259" key="16">
    <source>
        <dbReference type="PROSITE" id="PS50862"/>
    </source>
</evidence>
<evidence type="ECO:0000256" key="1">
    <source>
        <dbReference type="ARBA" id="ARBA00004496"/>
    </source>
</evidence>
<evidence type="ECO:0000256" key="4">
    <source>
        <dbReference type="ARBA" id="ARBA00022490"/>
    </source>
</evidence>
<comment type="subunit">
    <text evidence="12">Homodimer. The tRNA molecule binds across the dimer.</text>
</comment>